<name>A0ACD3APR3_9AGAR</name>
<keyword evidence="2" id="KW-1185">Reference proteome</keyword>
<gene>
    <name evidence="1" type="ORF">BDN72DRAFT_85603</name>
</gene>
<evidence type="ECO:0000313" key="2">
    <source>
        <dbReference type="Proteomes" id="UP000308600"/>
    </source>
</evidence>
<reference evidence="1 2" key="1">
    <citation type="journal article" date="2019" name="Nat. Ecol. Evol.">
        <title>Megaphylogeny resolves global patterns of mushroom evolution.</title>
        <authorList>
            <person name="Varga T."/>
            <person name="Krizsan K."/>
            <person name="Foldi C."/>
            <person name="Dima B."/>
            <person name="Sanchez-Garcia M."/>
            <person name="Sanchez-Ramirez S."/>
            <person name="Szollosi G.J."/>
            <person name="Szarkandi J.G."/>
            <person name="Papp V."/>
            <person name="Albert L."/>
            <person name="Andreopoulos W."/>
            <person name="Angelini C."/>
            <person name="Antonin V."/>
            <person name="Barry K.W."/>
            <person name="Bougher N.L."/>
            <person name="Buchanan P."/>
            <person name="Buyck B."/>
            <person name="Bense V."/>
            <person name="Catcheside P."/>
            <person name="Chovatia M."/>
            <person name="Cooper J."/>
            <person name="Damon W."/>
            <person name="Desjardin D."/>
            <person name="Finy P."/>
            <person name="Geml J."/>
            <person name="Haridas S."/>
            <person name="Hughes K."/>
            <person name="Justo A."/>
            <person name="Karasinski D."/>
            <person name="Kautmanova I."/>
            <person name="Kiss B."/>
            <person name="Kocsube S."/>
            <person name="Kotiranta H."/>
            <person name="LaButti K.M."/>
            <person name="Lechner B.E."/>
            <person name="Liimatainen K."/>
            <person name="Lipzen A."/>
            <person name="Lukacs Z."/>
            <person name="Mihaltcheva S."/>
            <person name="Morgado L.N."/>
            <person name="Niskanen T."/>
            <person name="Noordeloos M.E."/>
            <person name="Ohm R.A."/>
            <person name="Ortiz-Santana B."/>
            <person name="Ovrebo C."/>
            <person name="Racz N."/>
            <person name="Riley R."/>
            <person name="Savchenko A."/>
            <person name="Shiryaev A."/>
            <person name="Soop K."/>
            <person name="Spirin V."/>
            <person name="Szebenyi C."/>
            <person name="Tomsovsky M."/>
            <person name="Tulloss R.E."/>
            <person name="Uehling J."/>
            <person name="Grigoriev I.V."/>
            <person name="Vagvolgyi C."/>
            <person name="Papp T."/>
            <person name="Martin F.M."/>
            <person name="Miettinen O."/>
            <person name="Hibbett D.S."/>
            <person name="Nagy L.G."/>
        </authorList>
    </citation>
    <scope>NUCLEOTIDE SEQUENCE [LARGE SCALE GENOMIC DNA]</scope>
    <source>
        <strain evidence="1 2">NL-1719</strain>
    </source>
</reference>
<evidence type="ECO:0000313" key="1">
    <source>
        <dbReference type="EMBL" id="TFK67716.1"/>
    </source>
</evidence>
<organism evidence="1 2">
    <name type="scientific">Pluteus cervinus</name>
    <dbReference type="NCBI Taxonomy" id="181527"/>
    <lineage>
        <taxon>Eukaryota</taxon>
        <taxon>Fungi</taxon>
        <taxon>Dikarya</taxon>
        <taxon>Basidiomycota</taxon>
        <taxon>Agaricomycotina</taxon>
        <taxon>Agaricomycetes</taxon>
        <taxon>Agaricomycetidae</taxon>
        <taxon>Agaricales</taxon>
        <taxon>Pluteineae</taxon>
        <taxon>Pluteaceae</taxon>
        <taxon>Pluteus</taxon>
    </lineage>
</organism>
<dbReference type="Proteomes" id="UP000308600">
    <property type="component" value="Unassembled WGS sequence"/>
</dbReference>
<proteinExistence type="predicted"/>
<dbReference type="EMBL" id="ML208369">
    <property type="protein sequence ID" value="TFK67716.1"/>
    <property type="molecule type" value="Genomic_DNA"/>
</dbReference>
<sequence length="641" mass="73190">MTTNIGSVNLSVSQGQFNLQNTQNAISSVKDPPVDILRKRMCIGASFDSAERGDPPRCHENTRTAILTSTYSWMDDFTTLYFFLWISGWAGTGKSAILQTLAEVYRNMRRLAASFFFSQASQDRNTTQRFVATIADHLAEFVPGAREIILDKISRHPTIFDDKSFEGQWQTLIVDTLREVPPPPAPMLIVIDGIDEIISHEEQCNFLQAILHSIPHLGPSFKILIASRPEQQIEEVFTKFGISERSRIELGNAEGDRADIELFLLCSLSRIYCRLKRLPPSTPMAQTWLDQDIIRRLVDNSSGQFIYATTVVRFAESYAGDPSASLEKIANSRSKSFKSLDHLYLIIMARIKKSIPPKHHRHLHYLMTCIYLHLVTPFKENVDVFWPKEFDKDLVNTLLVKLDPVVEKGGEYHHKSFVSFLTQPSAPHPFAITSWHISSVAKRIIKSRPQDHHLVMTCILGSSPTPELVSLVLVWLVQTLVPEVLIPLELTIRRGKIVASLKSMPVLFPLPDWKVIQLLRDGMSADLLTALPSSTVQGVMTWLRTWFSGKLLFRHTSDAGVMVHNTRSIQLDTLNALAELYRTALQDSRLASGSLRVFMIVLPYLLWFPQYHWIKKTQKSLRFYKIWNHDLKPQFRWINME</sequence>
<accession>A0ACD3APR3</accession>
<protein>
    <submittedName>
        <fullName evidence="1">Uncharacterized protein</fullName>
    </submittedName>
</protein>